<name>A0A558QYV8_9SPHN</name>
<dbReference type="Proteomes" id="UP000318681">
    <property type="component" value="Unassembled WGS sequence"/>
</dbReference>
<dbReference type="RefSeq" id="WP_145153605.1">
    <property type="nucleotide sequence ID" value="NZ_VNIM01000067.1"/>
</dbReference>
<keyword evidence="2" id="KW-1185">Reference proteome</keyword>
<dbReference type="AlphaFoldDB" id="A0A558QYV8"/>
<proteinExistence type="predicted"/>
<dbReference type="EMBL" id="VNIM01000067">
    <property type="protein sequence ID" value="TVV72295.1"/>
    <property type="molecule type" value="Genomic_DNA"/>
</dbReference>
<protein>
    <submittedName>
        <fullName evidence="1">Uncharacterized protein</fullName>
    </submittedName>
</protein>
<accession>A0A558QYV8</accession>
<reference evidence="1 2" key="1">
    <citation type="submission" date="2019-07" db="EMBL/GenBank/DDBJ databases">
        <title>Sphingomonas solaris sp. nov., isolated from a solar panel from Boston, Massachusetts.</title>
        <authorList>
            <person name="Tanner K."/>
            <person name="Pascual J."/>
            <person name="Mancuso C."/>
            <person name="Pereto J."/>
            <person name="Khalil A."/>
            <person name="Vilanova C."/>
        </authorList>
    </citation>
    <scope>NUCLEOTIDE SEQUENCE [LARGE SCALE GENOMIC DNA]</scope>
    <source>
        <strain evidence="1 2">R4DWN</strain>
    </source>
</reference>
<evidence type="ECO:0000313" key="2">
    <source>
        <dbReference type="Proteomes" id="UP000318681"/>
    </source>
</evidence>
<evidence type="ECO:0000313" key="1">
    <source>
        <dbReference type="EMBL" id="TVV72295.1"/>
    </source>
</evidence>
<organism evidence="1 2">
    <name type="scientific">Alterirhizorhabdus solaris</name>
    <dbReference type="NCBI Taxonomy" id="2529389"/>
    <lineage>
        <taxon>Bacteria</taxon>
        <taxon>Pseudomonadati</taxon>
        <taxon>Pseudomonadota</taxon>
        <taxon>Alphaproteobacteria</taxon>
        <taxon>Sphingomonadales</taxon>
        <taxon>Rhizorhabdaceae</taxon>
        <taxon>Alterirhizorhabdus</taxon>
    </lineage>
</organism>
<sequence length="155" mass="17303">MPLAVAKSVEAARQESFIWAGADWTAYDETSGCEAERRLVFGKIKAEARVYRDDFIGGYVPTGIREAKAFLILGDRKIPVAWSWGWGDNDQFKNDGIDSKSHWFQIVRLPGAENWTVSQVSGLPNQSEGSSIYYGPGIQSHFEARDCSSVHRSDK</sequence>
<gene>
    <name evidence="1" type="ORF">FOY91_14820</name>
</gene>
<comment type="caution">
    <text evidence="1">The sequence shown here is derived from an EMBL/GenBank/DDBJ whole genome shotgun (WGS) entry which is preliminary data.</text>
</comment>